<dbReference type="EMBL" id="LATX01000456">
    <property type="protein sequence ID" value="KTB46196.1"/>
    <property type="molecule type" value="Genomic_DNA"/>
</dbReference>
<comment type="caution">
    <text evidence="1">The sequence shown here is derived from an EMBL/GenBank/DDBJ whole genome shotgun (WGS) entry which is preliminary data.</text>
</comment>
<protein>
    <submittedName>
        <fullName evidence="1">Uncharacterized protein</fullName>
    </submittedName>
</protein>
<proteinExistence type="predicted"/>
<accession>A0A0W0GC99</accession>
<dbReference type="Proteomes" id="UP000054988">
    <property type="component" value="Unassembled WGS sequence"/>
</dbReference>
<evidence type="ECO:0000313" key="1">
    <source>
        <dbReference type="EMBL" id="KTB46196.1"/>
    </source>
</evidence>
<gene>
    <name evidence="1" type="ORF">WG66_1227</name>
</gene>
<dbReference type="AlphaFoldDB" id="A0A0W0GC99"/>
<sequence length="30" mass="3490">MGDRYLANQTPILFQYPQKSRSVQVYTSPT</sequence>
<evidence type="ECO:0000313" key="2">
    <source>
        <dbReference type="Proteomes" id="UP000054988"/>
    </source>
</evidence>
<reference evidence="1 2" key="1">
    <citation type="submission" date="2015-12" db="EMBL/GenBank/DDBJ databases">
        <title>Draft genome sequence of Moniliophthora roreri, the causal agent of frosty pod rot of cacao.</title>
        <authorList>
            <person name="Aime M.C."/>
            <person name="Diaz-Valderrama J.R."/>
            <person name="Kijpornyongpan T."/>
            <person name="Phillips-Mora W."/>
        </authorList>
    </citation>
    <scope>NUCLEOTIDE SEQUENCE [LARGE SCALE GENOMIC DNA]</scope>
    <source>
        <strain evidence="1 2">MCA 2952</strain>
    </source>
</reference>
<organism evidence="1 2">
    <name type="scientific">Moniliophthora roreri</name>
    <name type="common">Frosty pod rot fungus</name>
    <name type="synonym">Monilia roreri</name>
    <dbReference type="NCBI Taxonomy" id="221103"/>
    <lineage>
        <taxon>Eukaryota</taxon>
        <taxon>Fungi</taxon>
        <taxon>Dikarya</taxon>
        <taxon>Basidiomycota</taxon>
        <taxon>Agaricomycotina</taxon>
        <taxon>Agaricomycetes</taxon>
        <taxon>Agaricomycetidae</taxon>
        <taxon>Agaricales</taxon>
        <taxon>Marasmiineae</taxon>
        <taxon>Marasmiaceae</taxon>
        <taxon>Moniliophthora</taxon>
    </lineage>
</organism>
<name>A0A0W0GC99_MONRR</name>